<proteinExistence type="predicted"/>
<keyword evidence="2" id="KW-1185">Reference proteome</keyword>
<accession>A0ABZ0QYZ8</accession>
<evidence type="ECO:0000313" key="1">
    <source>
        <dbReference type="EMBL" id="WPF64937.1"/>
    </source>
</evidence>
<gene>
    <name evidence="1" type="ORF">FBHYGVHD_CDS0090</name>
</gene>
<dbReference type="Proteomes" id="UP001322219">
    <property type="component" value="Segment"/>
</dbReference>
<name>A0ABZ0QYZ8_9CAUD</name>
<evidence type="ECO:0000313" key="2">
    <source>
        <dbReference type="Proteomes" id="UP001322219"/>
    </source>
</evidence>
<protein>
    <recommendedName>
        <fullName evidence="3">Phage protein</fullName>
    </recommendedName>
</protein>
<dbReference type="EMBL" id="OR670591">
    <property type="protein sequence ID" value="WPF64937.1"/>
    <property type="molecule type" value="Genomic_DNA"/>
</dbReference>
<evidence type="ECO:0008006" key="3">
    <source>
        <dbReference type="Google" id="ProtNLM"/>
    </source>
</evidence>
<sequence length="56" mass="6998">MEFKLFHFSMKQSYFSTYVKRLIQRDMEQGNQMFSHEWESAYEDYMADPKEYLKNL</sequence>
<organism evidence="1 2">
    <name type="scientific">Staphylococcus phage MVC_VPHSA1</name>
    <dbReference type="NCBI Taxonomy" id="3088876"/>
    <lineage>
        <taxon>Viruses</taxon>
        <taxon>Duplodnaviria</taxon>
        <taxon>Heunggongvirae</taxon>
        <taxon>Uroviricota</taxon>
        <taxon>Caudoviricetes</taxon>
        <taxon>Ehrlichviridae</taxon>
        <taxon>Chennaivirus</taxon>
        <taxon>Chennaivirus MVCVPHSA1</taxon>
    </lineage>
</organism>
<reference evidence="1 2" key="1">
    <citation type="submission" date="2023-10" db="EMBL/GenBank/DDBJ databases">
        <title>Genome Sequence of the Siphoviridae Staphylococcus aureus Phage MVC_VPHSA1.</title>
        <authorList>
            <person name="Deepak S.J."/>
            <person name="Porteen K."/>
            <person name="Wilfred R."/>
            <person name="Anbazhagan S."/>
            <person name="Elango A."/>
            <person name="Senthil Kumar T."/>
            <person name="Narendra B."/>
            <person name="Sureshkannan S."/>
            <person name="Nithya Quintoil M."/>
            <person name="Charley C.A."/>
            <person name="Teresa S."/>
            <person name="Raghavendra A.G."/>
        </authorList>
    </citation>
    <scope>NUCLEOTIDE SEQUENCE [LARGE SCALE GENOMIC DNA]</scope>
</reference>